<reference evidence="2" key="1">
    <citation type="submission" date="2012-12" db="EMBL/GenBank/DDBJ databases">
        <title>Identification and characterization of a phenylalanine ammonia-lyase gene family in Isatis indigotica Fort.</title>
        <authorList>
            <person name="Liu Q."/>
            <person name="Chen J."/>
            <person name="Zhou X."/>
            <person name="Di P."/>
            <person name="Xiao Y."/>
            <person name="Xuan H."/>
            <person name="Zhang L."/>
            <person name="Chen W."/>
        </authorList>
    </citation>
    <scope>NUCLEOTIDE SEQUENCE</scope>
    <source>
        <tissue evidence="2">Salivary gland</tissue>
    </source>
</reference>
<feature type="compositionally biased region" description="Low complexity" evidence="1">
    <location>
        <begin position="60"/>
        <end position="76"/>
    </location>
</feature>
<accession>A0A0K8RQ80</accession>
<protein>
    <submittedName>
        <fullName evidence="2">Putative translation initiation factor 3 subunit a eif-3a</fullName>
    </submittedName>
</protein>
<feature type="compositionally biased region" description="Basic and acidic residues" evidence="1">
    <location>
        <begin position="1"/>
        <end position="16"/>
    </location>
</feature>
<dbReference type="AlphaFoldDB" id="A0A0K8RQ80"/>
<keyword evidence="2" id="KW-0396">Initiation factor</keyword>
<name>A0A0K8RQ80_IXORI</name>
<evidence type="ECO:0000256" key="1">
    <source>
        <dbReference type="SAM" id="MobiDB-lite"/>
    </source>
</evidence>
<organism evidence="2">
    <name type="scientific">Ixodes ricinus</name>
    <name type="common">Common tick</name>
    <name type="synonym">Acarus ricinus</name>
    <dbReference type="NCBI Taxonomy" id="34613"/>
    <lineage>
        <taxon>Eukaryota</taxon>
        <taxon>Metazoa</taxon>
        <taxon>Ecdysozoa</taxon>
        <taxon>Arthropoda</taxon>
        <taxon>Chelicerata</taxon>
        <taxon>Arachnida</taxon>
        <taxon>Acari</taxon>
        <taxon>Parasitiformes</taxon>
        <taxon>Ixodida</taxon>
        <taxon>Ixodoidea</taxon>
        <taxon>Ixodidae</taxon>
        <taxon>Ixodinae</taxon>
        <taxon>Ixodes</taxon>
    </lineage>
</organism>
<feature type="region of interest" description="Disordered" evidence="1">
    <location>
        <begin position="1"/>
        <end position="141"/>
    </location>
</feature>
<evidence type="ECO:0000313" key="2">
    <source>
        <dbReference type="EMBL" id="JAA73236.1"/>
    </source>
</evidence>
<keyword evidence="2" id="KW-0648">Protein biosynthesis</keyword>
<feature type="compositionally biased region" description="Pro residues" evidence="1">
    <location>
        <begin position="81"/>
        <end position="94"/>
    </location>
</feature>
<dbReference type="EMBL" id="GADI01000572">
    <property type="protein sequence ID" value="JAA73236.1"/>
    <property type="molecule type" value="mRNA"/>
</dbReference>
<dbReference type="GO" id="GO:0003743">
    <property type="term" value="F:translation initiation factor activity"/>
    <property type="evidence" value="ECO:0007669"/>
    <property type="project" value="UniProtKB-KW"/>
</dbReference>
<proteinExistence type="evidence at transcript level"/>
<feature type="non-terminal residue" evidence="2">
    <location>
        <position position="1"/>
    </location>
</feature>
<feature type="compositionally biased region" description="Low complexity" evidence="1">
    <location>
        <begin position="30"/>
        <end position="47"/>
    </location>
</feature>
<sequence length="141" mass="14679">VTDAREPAAQRREQRGHPRPNRPSGAHALGQVPVGVVPAMPGAAPQQLARGMSLPRHRPPGLQVLPQVQPQDGVPQAVRPPAHPLGPDPPPPEPADSGEPQQPGEPGHAPRDAARAAGQCHPDGALAGSLLRSYRKTSMVS</sequence>